<proteinExistence type="predicted"/>
<keyword evidence="4" id="KW-1185">Reference proteome</keyword>
<keyword evidence="1" id="KW-0812">Transmembrane</keyword>
<evidence type="ECO:0000313" key="3">
    <source>
        <dbReference type="EMBL" id="AYO30766.1"/>
    </source>
</evidence>
<dbReference type="EMBL" id="CP033169">
    <property type="protein sequence ID" value="AYO30766.1"/>
    <property type="molecule type" value="Genomic_DNA"/>
</dbReference>
<keyword evidence="1" id="KW-1133">Transmembrane helix</keyword>
<gene>
    <name evidence="3" type="ORF">D2962_09185</name>
</gene>
<sequence>MPKKLFRYLILFIMLMVVGFGFGYFKTFISLREHHIDINRSENIDNRDVSNIQEIKLKPGAKMIYITLYSGCGHETRQERPLDDRFSGFTKQQLEKEMGEWKVESFTPDEVILKKQVNGICDEHYYIGLNDGYVTLFRGLPGAQSEVVEKTDILAEILREEDRAMLEKGIVINSREEFLKIREGLTN</sequence>
<dbReference type="Pfam" id="PF08955">
    <property type="entry name" value="BofC_C"/>
    <property type="match status" value="1"/>
</dbReference>
<feature type="transmembrane region" description="Helical" evidence="1">
    <location>
        <begin position="6"/>
        <end position="25"/>
    </location>
</feature>
<dbReference type="RefSeq" id="WP_120765609.1">
    <property type="nucleotide sequence ID" value="NZ_CP033169.1"/>
</dbReference>
<evidence type="ECO:0000256" key="1">
    <source>
        <dbReference type="SAM" id="Phobius"/>
    </source>
</evidence>
<evidence type="ECO:0000313" key="4">
    <source>
        <dbReference type="Proteomes" id="UP000280960"/>
    </source>
</evidence>
<protein>
    <recommendedName>
        <fullName evidence="2">Bypass of forespore C C-terminal domain-containing protein</fullName>
    </recommendedName>
</protein>
<keyword evidence="1" id="KW-0472">Membrane</keyword>
<dbReference type="Proteomes" id="UP000280960">
    <property type="component" value="Chromosome"/>
</dbReference>
<feature type="domain" description="Bypass of forespore C C-terminal" evidence="2">
    <location>
        <begin position="122"/>
        <end position="183"/>
    </location>
</feature>
<dbReference type="Gene3D" id="3.30.70.1740">
    <property type="entry name" value="Bypass-of-forespore C, C-terminal domain"/>
    <property type="match status" value="1"/>
</dbReference>
<name>A0A3G2R5M8_9FIRM</name>
<organism evidence="3 4">
    <name type="scientific">Biomaibacter acetigenes</name>
    <dbReference type="NCBI Taxonomy" id="2316383"/>
    <lineage>
        <taxon>Bacteria</taxon>
        <taxon>Bacillati</taxon>
        <taxon>Bacillota</taxon>
        <taxon>Clostridia</taxon>
        <taxon>Thermosediminibacterales</taxon>
        <taxon>Tepidanaerobacteraceae</taxon>
        <taxon>Biomaibacter</taxon>
    </lineage>
</organism>
<accession>A0A3G2R5M8</accession>
<dbReference type="InterPro" id="IPR038117">
    <property type="entry name" value="BofC_C_sf"/>
</dbReference>
<dbReference type="KEGG" id="bacg:D2962_09185"/>
<reference evidence="3 4" key="1">
    <citation type="submission" date="2018-10" db="EMBL/GenBank/DDBJ databases">
        <authorList>
            <person name="Zhang X."/>
        </authorList>
    </citation>
    <scope>NUCLEOTIDE SEQUENCE [LARGE SCALE GENOMIC DNA]</scope>
    <source>
        <strain evidence="3 4">SK-G1</strain>
    </source>
</reference>
<evidence type="ECO:0000259" key="2">
    <source>
        <dbReference type="Pfam" id="PF08955"/>
    </source>
</evidence>
<dbReference type="InterPro" id="IPR015050">
    <property type="entry name" value="BofC_C"/>
</dbReference>
<dbReference type="AlphaFoldDB" id="A0A3G2R5M8"/>